<protein>
    <submittedName>
        <fullName evidence="1">Uncharacterized protein</fullName>
    </submittedName>
</protein>
<dbReference type="EMBL" id="BOPF01000009">
    <property type="protein sequence ID" value="GIJ46163.1"/>
    <property type="molecule type" value="Genomic_DNA"/>
</dbReference>
<evidence type="ECO:0000313" key="2">
    <source>
        <dbReference type="Proteomes" id="UP000619260"/>
    </source>
</evidence>
<comment type="caution">
    <text evidence="1">The sequence shown here is derived from an EMBL/GenBank/DDBJ whole genome shotgun (WGS) entry which is preliminary data.</text>
</comment>
<name>A0A8J3YLX0_9ACTN</name>
<reference evidence="1" key="1">
    <citation type="submission" date="2021-01" db="EMBL/GenBank/DDBJ databases">
        <title>Whole genome shotgun sequence of Virgisporangium aliadipatigenens NBRC 105644.</title>
        <authorList>
            <person name="Komaki H."/>
            <person name="Tamura T."/>
        </authorList>
    </citation>
    <scope>NUCLEOTIDE SEQUENCE</scope>
    <source>
        <strain evidence="1">NBRC 105644</strain>
    </source>
</reference>
<organism evidence="1 2">
    <name type="scientific">Virgisporangium aliadipatigenens</name>
    <dbReference type="NCBI Taxonomy" id="741659"/>
    <lineage>
        <taxon>Bacteria</taxon>
        <taxon>Bacillati</taxon>
        <taxon>Actinomycetota</taxon>
        <taxon>Actinomycetes</taxon>
        <taxon>Micromonosporales</taxon>
        <taxon>Micromonosporaceae</taxon>
        <taxon>Virgisporangium</taxon>
    </lineage>
</organism>
<dbReference type="RefSeq" id="WP_203899689.1">
    <property type="nucleotide sequence ID" value="NZ_BOPF01000009.1"/>
</dbReference>
<accession>A0A8J3YLX0</accession>
<dbReference type="AlphaFoldDB" id="A0A8J3YLX0"/>
<proteinExistence type="predicted"/>
<keyword evidence="2" id="KW-1185">Reference proteome</keyword>
<sequence length="156" mass="17661">MGVPWGVERSSSKWTGKDEFLEKWTSFAAADLCSRFRIPYDDDIHLFVREDDGTVTVTSRSEPDLLAEISSLSTPDGSYAIFGPLTEASLFVPDHRKDRWVTQDTWRHSGGNIVVASLDALYWMSEPDVIDRPMARELHLAGRFAEDYELVVSISF</sequence>
<gene>
    <name evidence="1" type="ORF">Val02_30490</name>
</gene>
<dbReference type="Proteomes" id="UP000619260">
    <property type="component" value="Unassembled WGS sequence"/>
</dbReference>
<evidence type="ECO:0000313" key="1">
    <source>
        <dbReference type="EMBL" id="GIJ46163.1"/>
    </source>
</evidence>